<comment type="caution">
    <text evidence="1">The sequence shown here is derived from an EMBL/GenBank/DDBJ whole genome shotgun (WGS) entry which is preliminary data.</text>
</comment>
<accession>A0A8X6NT37</accession>
<dbReference type="EMBL" id="BMAW01061953">
    <property type="protein sequence ID" value="GFT33631.1"/>
    <property type="molecule type" value="Genomic_DNA"/>
</dbReference>
<evidence type="ECO:0000313" key="2">
    <source>
        <dbReference type="Proteomes" id="UP000887013"/>
    </source>
</evidence>
<evidence type="ECO:0000313" key="1">
    <source>
        <dbReference type="EMBL" id="GFT33631.1"/>
    </source>
</evidence>
<name>A0A8X6NT37_NEPPI</name>
<protein>
    <submittedName>
        <fullName evidence="1">Uncharacterized protein</fullName>
    </submittedName>
</protein>
<dbReference type="Proteomes" id="UP000887013">
    <property type="component" value="Unassembled WGS sequence"/>
</dbReference>
<dbReference type="AlphaFoldDB" id="A0A8X6NT37"/>
<gene>
    <name evidence="1" type="ORF">NPIL_552691</name>
</gene>
<organism evidence="1 2">
    <name type="scientific">Nephila pilipes</name>
    <name type="common">Giant wood spider</name>
    <name type="synonym">Nephila maculata</name>
    <dbReference type="NCBI Taxonomy" id="299642"/>
    <lineage>
        <taxon>Eukaryota</taxon>
        <taxon>Metazoa</taxon>
        <taxon>Ecdysozoa</taxon>
        <taxon>Arthropoda</taxon>
        <taxon>Chelicerata</taxon>
        <taxon>Arachnida</taxon>
        <taxon>Araneae</taxon>
        <taxon>Araneomorphae</taxon>
        <taxon>Entelegynae</taxon>
        <taxon>Araneoidea</taxon>
        <taxon>Nephilidae</taxon>
        <taxon>Nephila</taxon>
    </lineage>
</organism>
<keyword evidence="2" id="KW-1185">Reference proteome</keyword>
<sequence length="72" mass="8416">MMLRKTLMKDASREVVMFTLTMQNQLYTVTKRLTRQVIDSPYCSGDKLRALPLMHRRIIDFSHDQALTSSII</sequence>
<reference evidence="1" key="1">
    <citation type="submission" date="2020-08" db="EMBL/GenBank/DDBJ databases">
        <title>Multicomponent nature underlies the extraordinary mechanical properties of spider dragline silk.</title>
        <authorList>
            <person name="Kono N."/>
            <person name="Nakamura H."/>
            <person name="Mori M."/>
            <person name="Yoshida Y."/>
            <person name="Ohtoshi R."/>
            <person name="Malay A.D."/>
            <person name="Moran D.A.P."/>
            <person name="Tomita M."/>
            <person name="Numata K."/>
            <person name="Arakawa K."/>
        </authorList>
    </citation>
    <scope>NUCLEOTIDE SEQUENCE</scope>
</reference>
<proteinExistence type="predicted"/>